<dbReference type="GO" id="GO:0006508">
    <property type="term" value="P:proteolysis"/>
    <property type="evidence" value="ECO:0007669"/>
    <property type="project" value="UniProtKB-KW"/>
</dbReference>
<evidence type="ECO:0000313" key="7">
    <source>
        <dbReference type="Proteomes" id="UP000887578"/>
    </source>
</evidence>
<comment type="similarity">
    <text evidence="1">Belongs to the peptidase C1 family.</text>
</comment>
<dbReference type="PROSITE" id="PS00640">
    <property type="entry name" value="THIOL_PROTEASE_ASN"/>
    <property type="match status" value="1"/>
</dbReference>
<protein>
    <submittedName>
        <fullName evidence="8">Peptidase C1A papain C-terminal domain-containing protein</fullName>
    </submittedName>
</protein>
<dbReference type="PRINTS" id="PR00705">
    <property type="entry name" value="PAPAIN"/>
</dbReference>
<dbReference type="WBParaSite" id="PDA_v2.g7936.t1">
    <property type="protein sequence ID" value="PDA_v2.g7936.t1"/>
    <property type="gene ID" value="PDA_v2.g7936"/>
</dbReference>
<feature type="signal peptide" evidence="5">
    <location>
        <begin position="1"/>
        <end position="22"/>
    </location>
</feature>
<keyword evidence="3" id="KW-0378">Hydrolase</keyword>
<evidence type="ECO:0000256" key="3">
    <source>
        <dbReference type="ARBA" id="ARBA00022801"/>
    </source>
</evidence>
<dbReference type="Proteomes" id="UP000887578">
    <property type="component" value="Unplaced"/>
</dbReference>
<evidence type="ECO:0000259" key="6">
    <source>
        <dbReference type="SMART" id="SM00645"/>
    </source>
</evidence>
<keyword evidence="7" id="KW-1185">Reference proteome</keyword>
<dbReference type="InterPro" id="IPR038765">
    <property type="entry name" value="Papain-like_cys_pep_sf"/>
</dbReference>
<dbReference type="CDD" id="cd02248">
    <property type="entry name" value="Peptidase_C1A"/>
    <property type="match status" value="1"/>
</dbReference>
<dbReference type="InterPro" id="IPR013128">
    <property type="entry name" value="Peptidase_C1A"/>
</dbReference>
<dbReference type="GO" id="GO:0008234">
    <property type="term" value="F:cysteine-type peptidase activity"/>
    <property type="evidence" value="ECO:0007669"/>
    <property type="project" value="UniProtKB-KW"/>
</dbReference>
<dbReference type="InterPro" id="IPR039417">
    <property type="entry name" value="Peptidase_C1A_papain-like"/>
</dbReference>
<keyword evidence="4" id="KW-0788">Thiol protease</keyword>
<feature type="chain" id="PRO_5036941485" evidence="5">
    <location>
        <begin position="23"/>
        <end position="342"/>
    </location>
</feature>
<dbReference type="AlphaFoldDB" id="A0A914QVX9"/>
<reference evidence="8" key="1">
    <citation type="submission" date="2022-11" db="UniProtKB">
        <authorList>
            <consortium name="WormBaseParasite"/>
        </authorList>
    </citation>
    <scope>IDENTIFICATION</scope>
</reference>
<dbReference type="InterPro" id="IPR000169">
    <property type="entry name" value="Pept_cys_AS"/>
</dbReference>
<dbReference type="InterPro" id="IPR025661">
    <property type="entry name" value="Pept_asp_AS"/>
</dbReference>
<dbReference type="SUPFAM" id="SSF54001">
    <property type="entry name" value="Cysteine proteinases"/>
    <property type="match status" value="1"/>
</dbReference>
<feature type="domain" description="Peptidase C1A papain C-terminal" evidence="6">
    <location>
        <begin position="132"/>
        <end position="341"/>
    </location>
</feature>
<evidence type="ECO:0000313" key="8">
    <source>
        <dbReference type="WBParaSite" id="PDA_v2.g7936.t1"/>
    </source>
</evidence>
<organism evidence="7 8">
    <name type="scientific">Panagrolaimus davidi</name>
    <dbReference type="NCBI Taxonomy" id="227884"/>
    <lineage>
        <taxon>Eukaryota</taxon>
        <taxon>Metazoa</taxon>
        <taxon>Ecdysozoa</taxon>
        <taxon>Nematoda</taxon>
        <taxon>Chromadorea</taxon>
        <taxon>Rhabditida</taxon>
        <taxon>Tylenchina</taxon>
        <taxon>Panagrolaimomorpha</taxon>
        <taxon>Panagrolaimoidea</taxon>
        <taxon>Panagrolaimidae</taxon>
        <taxon>Panagrolaimus</taxon>
    </lineage>
</organism>
<dbReference type="SMART" id="SM00645">
    <property type="entry name" value="Pept_C1"/>
    <property type="match status" value="1"/>
</dbReference>
<evidence type="ECO:0000256" key="2">
    <source>
        <dbReference type="ARBA" id="ARBA00022670"/>
    </source>
</evidence>
<evidence type="ECO:0000256" key="5">
    <source>
        <dbReference type="SAM" id="SignalP"/>
    </source>
</evidence>
<keyword evidence="5" id="KW-0732">Signal</keyword>
<evidence type="ECO:0000256" key="1">
    <source>
        <dbReference type="ARBA" id="ARBA00008455"/>
    </source>
</evidence>
<name>A0A914QVX9_9BILA</name>
<dbReference type="Gene3D" id="3.90.70.10">
    <property type="entry name" value="Cysteine proteinases"/>
    <property type="match status" value="1"/>
</dbReference>
<dbReference type="PANTHER" id="PTHR12411">
    <property type="entry name" value="CYSTEINE PROTEASE FAMILY C1-RELATED"/>
    <property type="match status" value="1"/>
</dbReference>
<proteinExistence type="inferred from homology"/>
<keyword evidence="2" id="KW-0645">Protease</keyword>
<dbReference type="Pfam" id="PF00112">
    <property type="entry name" value="Peptidase_C1"/>
    <property type="match status" value="1"/>
</dbReference>
<evidence type="ECO:0000256" key="4">
    <source>
        <dbReference type="ARBA" id="ARBA00022807"/>
    </source>
</evidence>
<accession>A0A914QVX9</accession>
<dbReference type="InterPro" id="IPR000668">
    <property type="entry name" value="Peptidase_C1A_C"/>
</dbReference>
<sequence length="342" mass="38775">MHFLSIFFFFFTILVTVGAAAATSFNKFRVTGINFADPEIQEYTALINKHKFNLRDATDFIQRLGNFRNAKQKLAEFHGKFKGAKFALNQFSLMSEDEQKHYLGDLTDHSKSSTFRVKRSVFDGKNDSAALVPAYKDYRSGGYVSPVKNQGQCGSCWAFATVAAIESQYLIRRNKLLLDLSEQTMVNCEPNSFQCKGGFPDYAFDYAKDAGIPLESCSTYTAQNGTCDNTCNSERYKISGYYWFDNNEAAYAQQLHNFGPFTMSFDVPPAFMSYSSGVLDLPAKECLNQKLGRHAILVVGYTPEYWIAKNSWGQWWGEDGFVRFKRGQNFCSMTYKALAPYL</sequence>
<dbReference type="PROSITE" id="PS00139">
    <property type="entry name" value="THIOL_PROTEASE_CYS"/>
    <property type="match status" value="1"/>
</dbReference>